<keyword evidence="12" id="KW-0325">Glycoprotein</keyword>
<dbReference type="Pfam" id="PF00612">
    <property type="entry name" value="IQ"/>
    <property type="match status" value="3"/>
</dbReference>
<feature type="transmembrane region" description="Helical" evidence="16">
    <location>
        <begin position="177"/>
        <end position="199"/>
    </location>
</feature>
<evidence type="ECO:0000256" key="3">
    <source>
        <dbReference type="ARBA" id="ARBA00022448"/>
    </source>
</evidence>
<keyword evidence="11" id="KW-1015">Disulfide bond</keyword>
<evidence type="ECO:0000256" key="9">
    <source>
        <dbReference type="ARBA" id="ARBA00023053"/>
    </source>
</evidence>
<evidence type="ECO:0000256" key="4">
    <source>
        <dbReference type="ARBA" id="ARBA00022692"/>
    </source>
</evidence>
<feature type="transmembrane region" description="Helical" evidence="16">
    <location>
        <begin position="429"/>
        <end position="451"/>
    </location>
</feature>
<evidence type="ECO:0000256" key="15">
    <source>
        <dbReference type="SAM" id="MobiDB-lite"/>
    </source>
</evidence>
<keyword evidence="6" id="KW-0967">Endosome</keyword>
<evidence type="ECO:0000256" key="10">
    <source>
        <dbReference type="ARBA" id="ARBA00023136"/>
    </source>
</evidence>
<dbReference type="Gene3D" id="3.80.10.10">
    <property type="entry name" value="Ribonuclease Inhibitor"/>
    <property type="match status" value="1"/>
</dbReference>
<dbReference type="PANTHER" id="PTHR22950">
    <property type="entry name" value="AMINO ACID TRANSPORTER"/>
    <property type="match status" value="1"/>
</dbReference>
<dbReference type="GO" id="GO:0005765">
    <property type="term" value="C:lysosomal membrane"/>
    <property type="evidence" value="ECO:0007669"/>
    <property type="project" value="UniProtKB-SubCell"/>
</dbReference>
<keyword evidence="13" id="KW-0458">Lysosome</keyword>
<keyword evidence="7" id="KW-0029">Amino-acid transport</keyword>
<dbReference type="SUPFAM" id="SSF52047">
    <property type="entry name" value="RNI-like"/>
    <property type="match status" value="1"/>
</dbReference>
<gene>
    <name evidence="18" type="ORF">H257_06090</name>
</gene>
<dbReference type="GO" id="GO:0015179">
    <property type="term" value="F:L-amino acid transmembrane transporter activity"/>
    <property type="evidence" value="ECO:0007669"/>
    <property type="project" value="TreeGrafter"/>
</dbReference>
<dbReference type="InterPro" id="IPR032675">
    <property type="entry name" value="LRR_dom_sf"/>
</dbReference>
<feature type="domain" description="Amino acid transporter transmembrane" evidence="17">
    <location>
        <begin position="105"/>
        <end position="480"/>
    </location>
</feature>
<name>W4GLN1_APHAT</name>
<dbReference type="InterPro" id="IPR000048">
    <property type="entry name" value="IQ_motif_EF-hand-BS"/>
</dbReference>
<feature type="transmembrane region" description="Helical" evidence="16">
    <location>
        <begin position="322"/>
        <end position="343"/>
    </location>
</feature>
<dbReference type="STRING" id="112090.W4GLN1"/>
<feature type="transmembrane region" description="Helical" evidence="16">
    <location>
        <begin position="405"/>
        <end position="423"/>
    </location>
</feature>
<dbReference type="SMART" id="SM00368">
    <property type="entry name" value="LRR_RI"/>
    <property type="match status" value="3"/>
</dbReference>
<evidence type="ECO:0000256" key="5">
    <source>
        <dbReference type="ARBA" id="ARBA00022723"/>
    </source>
</evidence>
<evidence type="ECO:0000256" key="6">
    <source>
        <dbReference type="ARBA" id="ARBA00022753"/>
    </source>
</evidence>
<evidence type="ECO:0000313" key="18">
    <source>
        <dbReference type="EMBL" id="ETV80557.1"/>
    </source>
</evidence>
<keyword evidence="4 16" id="KW-0812">Transmembrane</keyword>
<dbReference type="Gene3D" id="1.25.40.10">
    <property type="entry name" value="Tetratricopeptide repeat domain"/>
    <property type="match status" value="1"/>
</dbReference>
<evidence type="ECO:0000256" key="16">
    <source>
        <dbReference type="SAM" id="Phobius"/>
    </source>
</evidence>
<feature type="transmembrane region" description="Helical" evidence="16">
    <location>
        <begin position="135"/>
        <end position="156"/>
    </location>
</feature>
<evidence type="ECO:0000256" key="11">
    <source>
        <dbReference type="ARBA" id="ARBA00023157"/>
    </source>
</evidence>
<dbReference type="GeneID" id="20808086"/>
<dbReference type="PANTHER" id="PTHR22950:SF244">
    <property type="entry name" value="NEUTRAL AMINO ACID TRANSPORTER 9"/>
    <property type="match status" value="1"/>
</dbReference>
<dbReference type="RefSeq" id="XP_009829504.1">
    <property type="nucleotide sequence ID" value="XM_009831202.1"/>
</dbReference>
<evidence type="ECO:0000256" key="13">
    <source>
        <dbReference type="ARBA" id="ARBA00023228"/>
    </source>
</evidence>
<dbReference type="SUPFAM" id="SSF48452">
    <property type="entry name" value="TPR-like"/>
    <property type="match status" value="2"/>
</dbReference>
<feature type="transmembrane region" description="Helical" evidence="16">
    <location>
        <begin position="463"/>
        <end position="481"/>
    </location>
</feature>
<keyword evidence="5" id="KW-0479">Metal-binding</keyword>
<dbReference type="GO" id="GO:0046872">
    <property type="term" value="F:metal ion binding"/>
    <property type="evidence" value="ECO:0007669"/>
    <property type="project" value="UniProtKB-KW"/>
</dbReference>
<dbReference type="PROSITE" id="PS50096">
    <property type="entry name" value="IQ"/>
    <property type="match status" value="5"/>
</dbReference>
<evidence type="ECO:0000256" key="2">
    <source>
        <dbReference type="ARBA" id="ARBA00004155"/>
    </source>
</evidence>
<feature type="transmembrane region" description="Helical" evidence="16">
    <location>
        <begin position="107"/>
        <end position="129"/>
    </location>
</feature>
<keyword evidence="3" id="KW-0813">Transport</keyword>
<sequence length="1727" mass="193786">MDRELDEPTSAEEPLLTDEERTVDGGDQRIPWEPPRSGYLGSKVKYFRRLQKDWVSLSPPTKAAKPPSVYPPPHVLPPAAFVRGASEENLAPLDNLTSSKRAFQSTWSTVFSIWNTMIGSTLVALPYGFSCSGVLLGIGIVILVGVICCYTCNLVVRYGKDFSDFGDLMQYHFGKRAQAVTVSVSVFVLMGACIAYHVLMKQCAFTAFHAAFDWLGVHVHWTPSAAALFVCLLFPLTNVKEFATLVRFNSLGIPFLLFTIVFITYHGVHAVATHAPMDDIAFGAKSTFGVLGGIVTLSFFIHNAIQPIIRHSNPANYARDVTAAYVLVGMSYITVGVLGYIGFPTGVSIQQNFLDAFPAKDVFAFAARMSLLLQLATVYPLFFVIIRTQVFGLVFQNTWPSAWRVVLLNLGIMATTTAFAVYYPHVGDILRFTGAAGGLVLIFVAPIGLHWKQQRAQRLWTRGSMLVHVVIVLVGVTLLVLQPTTADCEATDGPRHQNAFDALPDDAKDHAIRGIKLLKQGDFHSGIAALEAAIDVEGDSWILWKHVAIAHYDLWKHVASAKATLASTSFLTKHSGGTADPLERFLRTAYDVFVVAMEYRQNKHHPAMLLKLAVLYVELEAWQGALALCTLVLETTKWNTFSQFNEAVFLSGAVAIALHHATQSGEYFAYLAENPPHNLRSYRVLLLAGMQLDSQPDSPDAVERGRVLYVEAYNRLTGGVRIPSPTPSEAAAMELYHTSHKSESERIQLWLADPNVWDSFGMDLFDTNHPFLASLTFEYALRRGGCRSVETLVTMGRVHHRLKRTDKAELVLEQALRLDYYAHPTRFWLGVVSFRWSQHFKREVRGAVAFQRVYRGHCGRCRAHVLRHRRACVWLEKVRSVSRIYLVGRTAKRVVAIRKAAELTREAVARDAMHDEDWFLVFLRWNAAARSIQSLLPIARAKRDKIARRAWLHKHKALLRRVVSHSNDRLVQTCFAAIVEFVVVARQVQHDAAVLLQRAARKWLGRRHLARLAAKHAEQQKLLVVFLGKANKRWKADCFFAWRTCRERTKVLRRASALRIQCAYRSFKARQVLRANMARQVRVRQFMAQLVVSRDGLCMRKTFHALAVSALAARLHKHACATRIQKIMRGRFARALVVRVRKRHRHCEGLVATALVQRAGKFVAQLWTTWQLFVQLAQLEKQLAATHIQRMERGRAARRRVRIMREYLHVYFGQSGSRLLPLPGNRQLRLVFVGLWKHRKFRTEREDKATRTIQRAVRRCRHRRQARHLREKLKRKMQVATMFQKTFHAAATAFFHVLKGLCDAKHDKLDVAARVLQRNLRGWLARRVMARLAKQHRAATALLDRVIHREARAGMGMVLRLWKAGLVVCREVNRGACVTIQRRFRARRAIKEARVKMDKRRRQRQLVERGTGKPLVRCFHMWQSRVIESAASTFNASLTAKHTKQFTAWSSTISSSASGGDSQPSSVPSMLFYHVLTRTRHTGLCQLPFCHGFDRAQLRQLLQLATSVLSDGRASSSSDLPRGSSDVLDTLAWMPQSPVQKLILFNEPAIDGSRLAACLDRPKTHPLVSVVVGGSVLPSRHVMAIALSLAQPHAKLQQLVLDSCRIGNTGTVLLAMGLAHNKSVWKVDLSGNGIGDVACQALGELLLANDTLQILALNQNHLSDNAVLSYLEPALFSLPAASALAAVYLHGNPTLTRRGLDALQSAAAFVNHHAHRSASNTLVIEGG</sequence>
<evidence type="ECO:0000256" key="1">
    <source>
        <dbReference type="ARBA" id="ARBA00004107"/>
    </source>
</evidence>
<evidence type="ECO:0000256" key="14">
    <source>
        <dbReference type="ARBA" id="ARBA00038442"/>
    </source>
</evidence>
<dbReference type="InterPro" id="IPR011990">
    <property type="entry name" value="TPR-like_helical_dom_sf"/>
</dbReference>
<feature type="transmembrane region" description="Helical" evidence="16">
    <location>
        <begin position="219"/>
        <end position="236"/>
    </location>
</feature>
<reference evidence="18" key="1">
    <citation type="submission" date="2013-12" db="EMBL/GenBank/DDBJ databases">
        <title>The Genome Sequence of Aphanomyces astaci APO3.</title>
        <authorList>
            <consortium name="The Broad Institute Genomics Platform"/>
            <person name="Russ C."/>
            <person name="Tyler B."/>
            <person name="van West P."/>
            <person name="Dieguez-Uribeondo J."/>
            <person name="Young S.K."/>
            <person name="Zeng Q."/>
            <person name="Gargeya S."/>
            <person name="Fitzgerald M."/>
            <person name="Abouelleil A."/>
            <person name="Alvarado L."/>
            <person name="Chapman S.B."/>
            <person name="Gainer-Dewar J."/>
            <person name="Goldberg J."/>
            <person name="Griggs A."/>
            <person name="Gujja S."/>
            <person name="Hansen M."/>
            <person name="Howarth C."/>
            <person name="Imamovic A."/>
            <person name="Ireland A."/>
            <person name="Larimer J."/>
            <person name="McCowan C."/>
            <person name="Murphy C."/>
            <person name="Pearson M."/>
            <person name="Poon T.W."/>
            <person name="Priest M."/>
            <person name="Roberts A."/>
            <person name="Saif S."/>
            <person name="Shea T."/>
            <person name="Sykes S."/>
            <person name="Wortman J."/>
            <person name="Nusbaum C."/>
            <person name="Birren B."/>
        </authorList>
    </citation>
    <scope>NUCLEOTIDE SEQUENCE [LARGE SCALE GENOMIC DNA]</scope>
    <source>
        <strain evidence="18">APO3</strain>
    </source>
</reference>
<evidence type="ECO:0000259" key="17">
    <source>
        <dbReference type="Pfam" id="PF01490"/>
    </source>
</evidence>
<dbReference type="InterPro" id="IPR013057">
    <property type="entry name" value="AA_transpt_TM"/>
</dbReference>
<dbReference type="VEuPathDB" id="FungiDB:H257_06090"/>
<feature type="region of interest" description="Disordered" evidence="15">
    <location>
        <begin position="1"/>
        <end position="37"/>
    </location>
</feature>
<feature type="transmembrane region" description="Helical" evidence="16">
    <location>
        <begin position="280"/>
        <end position="301"/>
    </location>
</feature>
<keyword evidence="8 16" id="KW-1133">Transmembrane helix</keyword>
<comment type="similarity">
    <text evidence="14">Belongs to the amino acid/polyamine transporter 2 family. SLC38A9 subfamily.</text>
</comment>
<dbReference type="Pfam" id="PF01490">
    <property type="entry name" value="Aa_trans"/>
    <property type="match status" value="1"/>
</dbReference>
<keyword evidence="10 16" id="KW-0472">Membrane</keyword>
<dbReference type="InterPro" id="IPR019734">
    <property type="entry name" value="TPR_rpt"/>
</dbReference>
<comment type="subcellular location">
    <subcellularLocation>
        <location evidence="1">Late endosome membrane</location>
        <topology evidence="1">Multi-pass membrane protein</topology>
    </subcellularLocation>
    <subcellularLocation>
        <location evidence="2">Lysosome membrane</location>
        <topology evidence="2">Multi-pass membrane protein</topology>
    </subcellularLocation>
</comment>
<accession>W4GLN1</accession>
<keyword evidence="9" id="KW-0915">Sodium</keyword>
<organism evidence="18">
    <name type="scientific">Aphanomyces astaci</name>
    <name type="common">Crayfish plague agent</name>
    <dbReference type="NCBI Taxonomy" id="112090"/>
    <lineage>
        <taxon>Eukaryota</taxon>
        <taxon>Sar</taxon>
        <taxon>Stramenopiles</taxon>
        <taxon>Oomycota</taxon>
        <taxon>Saprolegniomycetes</taxon>
        <taxon>Saprolegniales</taxon>
        <taxon>Verrucalvaceae</taxon>
        <taxon>Aphanomyces</taxon>
    </lineage>
</organism>
<dbReference type="EMBL" id="KI913125">
    <property type="protein sequence ID" value="ETV80557.1"/>
    <property type="molecule type" value="Genomic_DNA"/>
</dbReference>
<feature type="transmembrane region" description="Helical" evidence="16">
    <location>
        <begin position="248"/>
        <end position="268"/>
    </location>
</feature>
<feature type="compositionally biased region" description="Basic and acidic residues" evidence="15">
    <location>
        <begin position="18"/>
        <end position="27"/>
    </location>
</feature>
<evidence type="ECO:0000256" key="8">
    <source>
        <dbReference type="ARBA" id="ARBA00022989"/>
    </source>
</evidence>
<dbReference type="SMART" id="SM00015">
    <property type="entry name" value="IQ"/>
    <property type="match status" value="8"/>
</dbReference>
<dbReference type="SMART" id="SM00028">
    <property type="entry name" value="TPR"/>
    <property type="match status" value="3"/>
</dbReference>
<evidence type="ECO:0000256" key="12">
    <source>
        <dbReference type="ARBA" id="ARBA00023180"/>
    </source>
</evidence>
<evidence type="ECO:0000256" key="7">
    <source>
        <dbReference type="ARBA" id="ARBA00022970"/>
    </source>
</evidence>
<feature type="compositionally biased region" description="Acidic residues" evidence="15">
    <location>
        <begin position="1"/>
        <end position="10"/>
    </location>
</feature>
<protein>
    <recommendedName>
        <fullName evidence="17">Amino acid transporter transmembrane domain-containing protein</fullName>
    </recommendedName>
</protein>
<feature type="transmembrane region" description="Helical" evidence="16">
    <location>
        <begin position="363"/>
        <end position="385"/>
    </location>
</feature>
<proteinExistence type="inferred from homology"/>
<dbReference type="OrthoDB" id="294730at2759"/>
<dbReference type="GO" id="GO:0031902">
    <property type="term" value="C:late endosome membrane"/>
    <property type="evidence" value="ECO:0007669"/>
    <property type="project" value="UniProtKB-SubCell"/>
</dbReference>